<gene>
    <name evidence="9" type="primary">Necator_chrIII.g9910</name>
    <name evidence="9" type="ORF">RB195_009145</name>
</gene>
<dbReference type="PANTHER" id="PTHR12883">
    <property type="entry name" value="ADIPOCYTE-SPECIFIC PROTEIN 4-RELATED"/>
    <property type="match status" value="1"/>
</dbReference>
<evidence type="ECO:0000313" key="9">
    <source>
        <dbReference type="EMBL" id="KAK6741110.1"/>
    </source>
</evidence>
<dbReference type="PANTHER" id="PTHR12883:SF0">
    <property type="entry name" value="PAT COMPLEX SUBUNIT CCDC47"/>
    <property type="match status" value="1"/>
</dbReference>
<accession>A0ABR1CSM8</accession>
<dbReference type="EMBL" id="JAVFWL010000003">
    <property type="protein sequence ID" value="KAK6741110.1"/>
    <property type="molecule type" value="Genomic_DNA"/>
</dbReference>
<feature type="compositionally biased region" description="Basic and acidic residues" evidence="8">
    <location>
        <begin position="446"/>
        <end position="483"/>
    </location>
</feature>
<feature type="compositionally biased region" description="Acidic residues" evidence="8">
    <location>
        <begin position="69"/>
        <end position="84"/>
    </location>
</feature>
<keyword evidence="1" id="KW-0812">Transmembrane</keyword>
<protein>
    <recommendedName>
        <fullName evidence="6">PAT complex subunit CCDC47</fullName>
    </recommendedName>
    <alternativeName>
        <fullName evidence="7">Coiled-coil domain-containing protein 47</fullName>
    </alternativeName>
</protein>
<comment type="subcellular location">
    <subcellularLocation>
        <location evidence="4">Rough endoplasmic reticulum membrane</location>
        <topology evidence="4">Single-pass type I membrane protein</topology>
    </subcellularLocation>
</comment>
<comment type="similarity">
    <text evidence="5">Belongs to the CCDC47 family.</text>
</comment>
<sequence>MMMRLQRPCCPIQEYRMQIKTELKYCKRYNRTSYYYLLVHCQELRKSAFLRGLLNFICRSSSSSSQAEIEDNEFAEFEDEETEEVEQRPNTATVEKGTLKEETRKQKLEHSQKADDFDDDYGVVEDEEELKEKEDEPQPVQPLKFADVPAHFRSNWASYQVEALVLAVIAMYLLNYVIGRNTNQSMALEWFDNVRGLLEQQFALVGDDGVNEYPESSAAVQRETDCSYTVWCSGRVGVNGMLIQIRTMKRQDLMSRIMGFFSPQKDRITFKLELDPGELDSFVTIFGQKKAVVKQHKDMLDLSTYTVEKKSTSQFGLPPSFALYTEQVEATYAIFEPGVSAILRKYEKAIEYVHISDQYSGPKPPEGETYTRLPEVVRLVQFSLNLDECRDKEAQAELLHLMFYIVDKVRKFRLSKEAKQKADKRRREVEEAFIKTTHQLRQEAAQARREEKTRERKQRLLEEEDPEKQRRLEKLEMKREAKAKQPKMKQLKVKM</sequence>
<feature type="compositionally biased region" description="Basic residues" evidence="8">
    <location>
        <begin position="484"/>
        <end position="495"/>
    </location>
</feature>
<keyword evidence="2" id="KW-1133">Transmembrane helix</keyword>
<feature type="region of interest" description="Disordered" evidence="8">
    <location>
        <begin position="69"/>
        <end position="140"/>
    </location>
</feature>
<feature type="compositionally biased region" description="Basic and acidic residues" evidence="8">
    <location>
        <begin position="97"/>
        <end position="115"/>
    </location>
</feature>
<dbReference type="InterPro" id="IPR012879">
    <property type="entry name" value="CCDC47"/>
</dbReference>
<organism evidence="9 10">
    <name type="scientific">Necator americanus</name>
    <name type="common">Human hookworm</name>
    <dbReference type="NCBI Taxonomy" id="51031"/>
    <lineage>
        <taxon>Eukaryota</taxon>
        <taxon>Metazoa</taxon>
        <taxon>Ecdysozoa</taxon>
        <taxon>Nematoda</taxon>
        <taxon>Chromadorea</taxon>
        <taxon>Rhabditida</taxon>
        <taxon>Rhabditina</taxon>
        <taxon>Rhabditomorpha</taxon>
        <taxon>Strongyloidea</taxon>
        <taxon>Ancylostomatidae</taxon>
        <taxon>Bunostominae</taxon>
        <taxon>Necator</taxon>
    </lineage>
</organism>
<evidence type="ECO:0000256" key="6">
    <source>
        <dbReference type="ARBA" id="ARBA00034875"/>
    </source>
</evidence>
<dbReference type="Proteomes" id="UP001303046">
    <property type="component" value="Unassembled WGS sequence"/>
</dbReference>
<reference evidence="9 10" key="1">
    <citation type="submission" date="2023-08" db="EMBL/GenBank/DDBJ databases">
        <title>A Necator americanus chromosomal reference genome.</title>
        <authorList>
            <person name="Ilik V."/>
            <person name="Petrzelkova K.J."/>
            <person name="Pardy F."/>
            <person name="Fuh T."/>
            <person name="Niatou-Singa F.S."/>
            <person name="Gouil Q."/>
            <person name="Baker L."/>
            <person name="Ritchie M.E."/>
            <person name="Jex A.R."/>
            <person name="Gazzola D."/>
            <person name="Li H."/>
            <person name="Toshio Fujiwara R."/>
            <person name="Zhan B."/>
            <person name="Aroian R.V."/>
            <person name="Pafco B."/>
            <person name="Schwarz E.M."/>
        </authorList>
    </citation>
    <scope>NUCLEOTIDE SEQUENCE [LARGE SCALE GENOMIC DNA]</scope>
    <source>
        <strain evidence="9 10">Aroian</strain>
        <tissue evidence="9">Whole animal</tissue>
    </source>
</reference>
<proteinExistence type="inferred from homology"/>
<evidence type="ECO:0000256" key="7">
    <source>
        <dbReference type="ARBA" id="ARBA00034902"/>
    </source>
</evidence>
<evidence type="ECO:0000256" key="4">
    <source>
        <dbReference type="ARBA" id="ARBA00034697"/>
    </source>
</evidence>
<comment type="caution">
    <text evidence="9">The sequence shown here is derived from an EMBL/GenBank/DDBJ whole genome shotgun (WGS) entry which is preliminary data.</text>
</comment>
<dbReference type="Pfam" id="PF07946">
    <property type="entry name" value="CCDC47"/>
    <property type="match status" value="1"/>
</dbReference>
<name>A0ABR1CSM8_NECAM</name>
<feature type="compositionally biased region" description="Acidic residues" evidence="8">
    <location>
        <begin position="116"/>
        <end position="129"/>
    </location>
</feature>
<evidence type="ECO:0000256" key="1">
    <source>
        <dbReference type="ARBA" id="ARBA00022692"/>
    </source>
</evidence>
<keyword evidence="10" id="KW-1185">Reference proteome</keyword>
<evidence type="ECO:0000313" key="10">
    <source>
        <dbReference type="Proteomes" id="UP001303046"/>
    </source>
</evidence>
<evidence type="ECO:0000256" key="3">
    <source>
        <dbReference type="ARBA" id="ARBA00023136"/>
    </source>
</evidence>
<evidence type="ECO:0000256" key="8">
    <source>
        <dbReference type="SAM" id="MobiDB-lite"/>
    </source>
</evidence>
<feature type="region of interest" description="Disordered" evidence="8">
    <location>
        <begin position="439"/>
        <end position="495"/>
    </location>
</feature>
<evidence type="ECO:0000256" key="5">
    <source>
        <dbReference type="ARBA" id="ARBA00034746"/>
    </source>
</evidence>
<evidence type="ECO:0000256" key="2">
    <source>
        <dbReference type="ARBA" id="ARBA00022989"/>
    </source>
</evidence>
<keyword evidence="3" id="KW-0472">Membrane</keyword>